<protein>
    <submittedName>
        <fullName evidence="2">Uncharacterized protein</fullName>
    </submittedName>
</protein>
<feature type="compositionally biased region" description="Basic and acidic residues" evidence="1">
    <location>
        <begin position="200"/>
        <end position="210"/>
    </location>
</feature>
<dbReference type="EMBL" id="JARJCN010000064">
    <property type="protein sequence ID" value="KAJ7078716.1"/>
    <property type="molecule type" value="Genomic_DNA"/>
</dbReference>
<dbReference type="AlphaFoldDB" id="A0AAD6TUH0"/>
<evidence type="ECO:0000313" key="2">
    <source>
        <dbReference type="EMBL" id="KAJ7078716.1"/>
    </source>
</evidence>
<sequence>MASAADTAFIDGLSMRVMMEFRTSTFPSAFIQANPAVFLTHEWVNIDALKQFVAHRDPPEPVKHVKIEEARVKIEDAVPAVHPLAPPHTSVPQGFRVVKENGMEVLELESDSEMSDSGPTPAAGKKMHRRSIEEVVEPREILPRRHTVGDMSTRFFGLLVVCVDARALLATATGLRYSQAVTVPDLATPAPPAKKPCRRPSIEEVAEPRERHRSPPLPLDGPILQQLMFPTGPPTIIQDSAAPTVGSGIESVDAVPRAPEDLWGLLLHLHGPQMQTKLAGVLPVFEHASVQPSPRLYELTIGLDGPTNHPAPLPAFTDRYPLAPSPAMSADSCEGDISPLLESDTLWQDGGLRSRVRIGPFRVTTEVTVQRVEYVDFLPSLYPVLAVPTAIVVDLAHPKYNIEDKHKQLRSIDALIKNKDNDSMSGNTGSGDSKAWVTFEEGSEPIECRRSRLKCTGSFFCERVDRALINVERRDLDPASRDAVFAAQRQTRRDEGTTTERRVAEMIKIMREKPCPAKDHQGIRCAGVPILKKKANPSRKHDFWVGCSEWKKNSPERHRATPIPDDVEEKLFVRVFSGHSLASDQSKDTAPCSAIVHPSSGLKKKICGKASHLRDLRIHYVRAYLGGYLVLVITPFEAPRRRGGGGGVCFY</sequence>
<feature type="region of interest" description="Disordered" evidence="1">
    <location>
        <begin position="188"/>
        <end position="221"/>
    </location>
</feature>
<accession>A0AAD6TUH0</accession>
<evidence type="ECO:0000256" key="1">
    <source>
        <dbReference type="SAM" id="MobiDB-lite"/>
    </source>
</evidence>
<name>A0AAD6TUH0_9AGAR</name>
<proteinExistence type="predicted"/>
<dbReference type="Proteomes" id="UP001222325">
    <property type="component" value="Unassembled WGS sequence"/>
</dbReference>
<keyword evidence="3" id="KW-1185">Reference proteome</keyword>
<reference evidence="2" key="1">
    <citation type="submission" date="2023-03" db="EMBL/GenBank/DDBJ databases">
        <title>Massive genome expansion in bonnet fungi (Mycena s.s.) driven by repeated elements and novel gene families across ecological guilds.</title>
        <authorList>
            <consortium name="Lawrence Berkeley National Laboratory"/>
            <person name="Harder C.B."/>
            <person name="Miyauchi S."/>
            <person name="Viragh M."/>
            <person name="Kuo A."/>
            <person name="Thoen E."/>
            <person name="Andreopoulos B."/>
            <person name="Lu D."/>
            <person name="Skrede I."/>
            <person name="Drula E."/>
            <person name="Henrissat B."/>
            <person name="Morin E."/>
            <person name="Kohler A."/>
            <person name="Barry K."/>
            <person name="LaButti K."/>
            <person name="Morin E."/>
            <person name="Salamov A."/>
            <person name="Lipzen A."/>
            <person name="Mereny Z."/>
            <person name="Hegedus B."/>
            <person name="Baldrian P."/>
            <person name="Stursova M."/>
            <person name="Weitz H."/>
            <person name="Taylor A."/>
            <person name="Grigoriev I.V."/>
            <person name="Nagy L.G."/>
            <person name="Martin F."/>
            <person name="Kauserud H."/>
        </authorList>
    </citation>
    <scope>NUCLEOTIDE SEQUENCE</scope>
    <source>
        <strain evidence="2">CBHHK173m</strain>
    </source>
</reference>
<evidence type="ECO:0000313" key="3">
    <source>
        <dbReference type="Proteomes" id="UP001222325"/>
    </source>
</evidence>
<organism evidence="2 3">
    <name type="scientific">Mycena belliarum</name>
    <dbReference type="NCBI Taxonomy" id="1033014"/>
    <lineage>
        <taxon>Eukaryota</taxon>
        <taxon>Fungi</taxon>
        <taxon>Dikarya</taxon>
        <taxon>Basidiomycota</taxon>
        <taxon>Agaricomycotina</taxon>
        <taxon>Agaricomycetes</taxon>
        <taxon>Agaricomycetidae</taxon>
        <taxon>Agaricales</taxon>
        <taxon>Marasmiineae</taxon>
        <taxon>Mycenaceae</taxon>
        <taxon>Mycena</taxon>
    </lineage>
</organism>
<comment type="caution">
    <text evidence="2">The sequence shown here is derived from an EMBL/GenBank/DDBJ whole genome shotgun (WGS) entry which is preliminary data.</text>
</comment>
<feature type="region of interest" description="Disordered" evidence="1">
    <location>
        <begin position="108"/>
        <end position="130"/>
    </location>
</feature>
<gene>
    <name evidence="2" type="ORF">B0H15DRAFT_1000900</name>
</gene>